<gene>
    <name evidence="1" type="ORF">GCM10007173_34740</name>
</gene>
<name>A0ABQ2DTV5_9MICC</name>
<comment type="caution">
    <text evidence="1">The sequence shown here is derived from an EMBL/GenBank/DDBJ whole genome shotgun (WGS) entry which is preliminary data.</text>
</comment>
<dbReference type="EMBL" id="BMKX01000012">
    <property type="protein sequence ID" value="GGJ72785.1"/>
    <property type="molecule type" value="Genomic_DNA"/>
</dbReference>
<keyword evidence="2" id="KW-1185">Reference proteome</keyword>
<dbReference type="InterPro" id="IPR007423">
    <property type="entry name" value="Sel_put"/>
</dbReference>
<evidence type="ECO:0000313" key="2">
    <source>
        <dbReference type="Proteomes" id="UP000606115"/>
    </source>
</evidence>
<organism evidence="1 2">
    <name type="scientific">Glutamicibacter ardleyensis</name>
    <dbReference type="NCBI Taxonomy" id="225894"/>
    <lineage>
        <taxon>Bacteria</taxon>
        <taxon>Bacillati</taxon>
        <taxon>Actinomycetota</taxon>
        <taxon>Actinomycetes</taxon>
        <taxon>Micrococcales</taxon>
        <taxon>Micrococcaceae</taxon>
        <taxon>Glutamicibacter</taxon>
    </lineage>
</organism>
<evidence type="ECO:0000313" key="1">
    <source>
        <dbReference type="EMBL" id="GGJ72785.1"/>
    </source>
</evidence>
<reference evidence="2" key="1">
    <citation type="journal article" date="2019" name="Int. J. Syst. Evol. Microbiol.">
        <title>The Global Catalogue of Microorganisms (GCM) 10K type strain sequencing project: providing services to taxonomists for standard genome sequencing and annotation.</title>
        <authorList>
            <consortium name="The Broad Institute Genomics Platform"/>
            <consortium name="The Broad Institute Genome Sequencing Center for Infectious Disease"/>
            <person name="Wu L."/>
            <person name="Ma J."/>
        </authorList>
    </citation>
    <scope>NUCLEOTIDE SEQUENCE [LARGE SCALE GENOMIC DNA]</scope>
    <source>
        <strain evidence="2">CGMCC 1.3685</strain>
    </source>
</reference>
<sequence>MEGVMGADKYRQYLEHLAKTHPDAEPMSEREFWVDYTDWQENNPQGRCC</sequence>
<protein>
    <recommendedName>
        <fullName evidence="3">DUF466 domain-containing protein</fullName>
    </recommendedName>
</protein>
<accession>A0ABQ2DTV5</accession>
<dbReference type="Proteomes" id="UP000606115">
    <property type="component" value="Unassembled WGS sequence"/>
</dbReference>
<proteinExistence type="predicted"/>
<evidence type="ECO:0008006" key="3">
    <source>
        <dbReference type="Google" id="ProtNLM"/>
    </source>
</evidence>
<dbReference type="Pfam" id="PF04328">
    <property type="entry name" value="Sel_put"/>
    <property type="match status" value="1"/>
</dbReference>